<sequence length="1227" mass="135405">MKTKLLLLLLLANFSFYAQTNLVPNGNFEIWSSSSQPDNWYRYFSGFVSQSTTAQNGSSSVNVSIVTGTFNYINSEYFPVTANKTYRVTLYHKILRGALSSVDLSLYHKPSTFKEEIIKKSDVTFSSTEWRKIEFDYTPTVSENIEVDIYANGSANSEVLIDNVSVVDVADIPLQYTLIPDIEFEKKLISLGIDSGATDGKVLTSKIQTVKSLTVDTRVVSDLTGIQDFTALETLSATGGNYYYPTAEADGLLKTLDVSKNTNLISLNCSINKLTSLDVSNNKKLTTLDCGENKIAVINITNNPNLQKLSLDNTLIDTIDISKHQALTTFTCSGTKVTSFDVSKNTGLSLLNVSNNKLTTLDVSKNTNLYALYCDSNSLTSIDVSKNLNLLQLNCFINPLTTLDLSNNILLDRVDFSDTEIANIDVTKNINLTSISCGTKKLTSIDVSKNLKLNYFNCNWGQIKTLDLSKNTNLNTVICQYTTTLSEINLKNGNNTKITTINLIGNPNLYCVQVDDVNYSTQNWTKKDLYFNYTSTACSAPSYTLIPDKEFEKRLIELGIDSGEPDGKVLTPRIAAVKSLKVEPTLVADLTGIEDFTALEVLECRNGCITSNGGGCGKITKLDVSKNTALTQLYCEGNQLTNLDLSKNTKLNNLNCSSNKLTSLDISNNTDLYYIDVSRNALTELNISNNKKLDQISCKSNKLKNLDVTNNKLALLACSNNELTSLNLTNQNNLVQLYVENNKLTELDTTNKPSLVYFNCSGNLLTNINITASTNLIDLNCSNNKLTSLDVTKNINLVILSCGTNTISGFDISKNLKLKELECTSLQLNELDVTFLPELKKLSAGDNNLSTIDLSKNLKLTEVNLFQNQLTEIDVTKNLLLSNLLVPKNKLTVLNTVNNLALEYVDFYNNQLTTFDISKNKKVRYVNCNNNKLTSLNLQNGIKELYINIDVPNYKNNPDLKCIQVTDAKYAKTNWSYYADPNVRFSEDCAGPLTLPANNFTVEAKGETCLGENNGQINITAKETYAYEAKINGKTLAFTNNALNYSNLTPGNYTIAITIPNEFFEQNFNVTINKAASAAGKSTVTSKNVQVEIIEGTAPFTVYVDGSEQFQTTDTNFNVNLEKGGLIEVATAKACEGTFSKKVSVLEVGGILSAYPNPTSGKFEVEIPTSKNEVKIELYNFGGQLVSTKVYNIENGKAQLNLENQPSGIYAAKIYFETPEYIKIIKK</sequence>
<evidence type="ECO:0000256" key="5">
    <source>
        <dbReference type="SAM" id="SignalP"/>
    </source>
</evidence>
<dbReference type="RefSeq" id="WP_073394563.1">
    <property type="nucleotide sequence ID" value="NZ_FRBX01000002.1"/>
</dbReference>
<proteinExistence type="predicted"/>
<dbReference type="Gene3D" id="2.60.120.260">
    <property type="entry name" value="Galactose-binding domain-like"/>
    <property type="match status" value="1"/>
</dbReference>
<reference evidence="8 11" key="1">
    <citation type="submission" date="2016-11" db="EMBL/GenBank/DDBJ databases">
        <title>Whole genomes of Flavobacteriaceae.</title>
        <authorList>
            <person name="Stine C."/>
            <person name="Li C."/>
            <person name="Tadesse D."/>
        </authorList>
    </citation>
    <scope>NUCLEOTIDE SEQUENCE [LARGE SCALE GENOMIC DNA]</scope>
    <source>
        <strain evidence="8 11">ATCC 19366</strain>
    </source>
</reference>
<dbReference type="InterPro" id="IPR026444">
    <property type="entry name" value="Secre_tail"/>
</dbReference>
<evidence type="ECO:0000313" key="9">
    <source>
        <dbReference type="EMBL" id="SHM02444.1"/>
    </source>
</evidence>
<evidence type="ECO:0000256" key="1">
    <source>
        <dbReference type="ARBA" id="ARBA00022614"/>
    </source>
</evidence>
<keyword evidence="10" id="KW-1185">Reference proteome</keyword>
<dbReference type="Pfam" id="PF02018">
    <property type="entry name" value="CBM_4_9"/>
    <property type="match status" value="1"/>
</dbReference>
<dbReference type="AlphaFoldDB" id="A0AB36P1D7"/>
<accession>A0AB36P1D7</accession>
<dbReference type="Proteomes" id="UP000184216">
    <property type="component" value="Unassembled WGS sequence"/>
</dbReference>
<protein>
    <submittedName>
        <fullName evidence="9">Por secretion system C-terminal sorting domain-containing protein</fullName>
    </submittedName>
</protein>
<evidence type="ECO:0000256" key="4">
    <source>
        <dbReference type="ARBA" id="ARBA00022801"/>
    </source>
</evidence>
<dbReference type="EMBL" id="MUHB01000007">
    <property type="protein sequence ID" value="OXB05596.1"/>
    <property type="molecule type" value="Genomic_DNA"/>
</dbReference>
<organism evidence="8 11">
    <name type="scientific">Flavobacterium pectinovorum</name>
    <dbReference type="NCBI Taxonomy" id="29533"/>
    <lineage>
        <taxon>Bacteria</taxon>
        <taxon>Pseudomonadati</taxon>
        <taxon>Bacteroidota</taxon>
        <taxon>Flavobacteriia</taxon>
        <taxon>Flavobacteriales</taxon>
        <taxon>Flavobacteriaceae</taxon>
        <taxon>Flavobacterium</taxon>
    </lineage>
</organism>
<keyword evidence="4" id="KW-0378">Hydrolase</keyword>
<dbReference type="InterPro" id="IPR032675">
    <property type="entry name" value="LRR_dom_sf"/>
</dbReference>
<evidence type="ECO:0000313" key="8">
    <source>
        <dbReference type="EMBL" id="OXB05596.1"/>
    </source>
</evidence>
<dbReference type="EMBL" id="FRBX01000002">
    <property type="protein sequence ID" value="SHM02444.1"/>
    <property type="molecule type" value="Genomic_DNA"/>
</dbReference>
<evidence type="ECO:0000313" key="10">
    <source>
        <dbReference type="Proteomes" id="UP000184216"/>
    </source>
</evidence>
<dbReference type="PANTHER" id="PTHR47566">
    <property type="match status" value="1"/>
</dbReference>
<keyword evidence="3" id="KW-0677">Repeat</keyword>
<feature type="domain" description="Secretion system C-terminal sorting" evidence="7">
    <location>
        <begin position="1155"/>
        <end position="1221"/>
    </location>
</feature>
<evidence type="ECO:0000256" key="2">
    <source>
        <dbReference type="ARBA" id="ARBA00022729"/>
    </source>
</evidence>
<dbReference type="GO" id="GO:0035591">
    <property type="term" value="F:signaling adaptor activity"/>
    <property type="evidence" value="ECO:0007669"/>
    <property type="project" value="TreeGrafter"/>
</dbReference>
<dbReference type="Proteomes" id="UP000198431">
    <property type="component" value="Unassembled WGS sequence"/>
</dbReference>
<dbReference type="SUPFAM" id="SSF52058">
    <property type="entry name" value="L domain-like"/>
    <property type="match status" value="3"/>
</dbReference>
<evidence type="ECO:0000313" key="11">
    <source>
        <dbReference type="Proteomes" id="UP000198431"/>
    </source>
</evidence>
<gene>
    <name evidence="8" type="ORF">B0A72_06120</name>
    <name evidence="9" type="ORF">SAMN05444387_1730</name>
</gene>
<evidence type="ECO:0000256" key="3">
    <source>
        <dbReference type="ARBA" id="ARBA00022737"/>
    </source>
</evidence>
<evidence type="ECO:0000259" key="7">
    <source>
        <dbReference type="Pfam" id="PF18962"/>
    </source>
</evidence>
<dbReference type="PANTHER" id="PTHR47566:SF1">
    <property type="entry name" value="PROTEIN NUD1"/>
    <property type="match status" value="1"/>
</dbReference>
<dbReference type="Gene3D" id="3.80.10.10">
    <property type="entry name" value="Ribonuclease Inhibitor"/>
    <property type="match status" value="3"/>
</dbReference>
<dbReference type="Pfam" id="PF18962">
    <property type="entry name" value="Por_Secre_tail"/>
    <property type="match status" value="1"/>
</dbReference>
<keyword evidence="2 5" id="KW-0732">Signal</keyword>
<dbReference type="GO" id="GO:0016798">
    <property type="term" value="F:hydrolase activity, acting on glycosyl bonds"/>
    <property type="evidence" value="ECO:0007669"/>
    <property type="project" value="InterPro"/>
</dbReference>
<reference evidence="9 10" key="2">
    <citation type="submission" date="2016-11" db="EMBL/GenBank/DDBJ databases">
        <authorList>
            <person name="Varghese N."/>
            <person name="Submissions S."/>
        </authorList>
    </citation>
    <scope>NUCLEOTIDE SEQUENCE [LARGE SCALE GENOMIC DNA]</scope>
    <source>
        <strain evidence="9 10">DSM 6368</strain>
    </source>
</reference>
<name>A0AB36P1D7_9FLAO</name>
<dbReference type="InterPro" id="IPR052574">
    <property type="entry name" value="CDIRP"/>
</dbReference>
<feature type="signal peptide" evidence="5">
    <location>
        <begin position="1"/>
        <end position="20"/>
    </location>
</feature>
<keyword evidence="1" id="KW-0433">Leucine-rich repeat</keyword>
<dbReference type="NCBIfam" id="TIGR04183">
    <property type="entry name" value="Por_Secre_tail"/>
    <property type="match status" value="1"/>
</dbReference>
<feature type="domain" description="CBM-cenC" evidence="6">
    <location>
        <begin position="21"/>
        <end position="153"/>
    </location>
</feature>
<dbReference type="SUPFAM" id="SSF49785">
    <property type="entry name" value="Galactose-binding domain-like"/>
    <property type="match status" value="1"/>
</dbReference>
<feature type="chain" id="PRO_5044205015" evidence="5">
    <location>
        <begin position="21"/>
        <end position="1227"/>
    </location>
</feature>
<dbReference type="InterPro" id="IPR008979">
    <property type="entry name" value="Galactose-bd-like_sf"/>
</dbReference>
<evidence type="ECO:0000259" key="6">
    <source>
        <dbReference type="Pfam" id="PF02018"/>
    </source>
</evidence>
<comment type="caution">
    <text evidence="8">The sequence shown here is derived from an EMBL/GenBank/DDBJ whole genome shotgun (WGS) entry which is preliminary data.</text>
</comment>
<dbReference type="InterPro" id="IPR003305">
    <property type="entry name" value="CenC_carb-bd"/>
</dbReference>